<keyword evidence="3" id="KW-0326">Glycosidase</keyword>
<dbReference type="SMART" id="SM00641">
    <property type="entry name" value="Glyco_25"/>
    <property type="match status" value="1"/>
</dbReference>
<dbReference type="OrthoDB" id="9798192at2"/>
<feature type="transmembrane region" description="Helical" evidence="5">
    <location>
        <begin position="39"/>
        <end position="60"/>
    </location>
</feature>
<organism evidence="6 7">
    <name type="scientific">Xylanibacter rarus</name>
    <dbReference type="NCBI Taxonomy" id="1676614"/>
    <lineage>
        <taxon>Bacteria</taxon>
        <taxon>Pseudomonadati</taxon>
        <taxon>Bacteroidota</taxon>
        <taxon>Bacteroidia</taxon>
        <taxon>Bacteroidales</taxon>
        <taxon>Prevotellaceae</taxon>
        <taxon>Xylanibacter</taxon>
    </lineage>
</organism>
<evidence type="ECO:0000313" key="6">
    <source>
        <dbReference type="EMBL" id="KOO68960.1"/>
    </source>
</evidence>
<evidence type="ECO:0000256" key="5">
    <source>
        <dbReference type="SAM" id="Phobius"/>
    </source>
</evidence>
<dbReference type="EMBL" id="LFQU01000007">
    <property type="protein sequence ID" value="KOO68960.1"/>
    <property type="molecule type" value="Genomic_DNA"/>
</dbReference>
<keyword evidence="7" id="KW-1185">Reference proteome</keyword>
<dbReference type="SUPFAM" id="SSF51445">
    <property type="entry name" value="(Trans)glycosidases"/>
    <property type="match status" value="1"/>
</dbReference>
<name>A0A8E1UQH6_9BACT</name>
<keyword evidence="2 6" id="KW-0378">Hydrolase</keyword>
<dbReference type="GO" id="GO:0016052">
    <property type="term" value="P:carbohydrate catabolic process"/>
    <property type="evidence" value="ECO:0007669"/>
    <property type="project" value="TreeGrafter"/>
</dbReference>
<comment type="caution">
    <text evidence="6">The sequence shown here is derived from an EMBL/GenBank/DDBJ whole genome shotgun (WGS) entry which is preliminary data.</text>
</comment>
<protein>
    <submittedName>
        <fullName evidence="6">Glycosyl hydrolase family 25</fullName>
    </submittedName>
</protein>
<dbReference type="PANTHER" id="PTHR34135">
    <property type="entry name" value="LYSOZYME"/>
    <property type="match status" value="1"/>
</dbReference>
<accession>A0A8E1UQH6</accession>
<dbReference type="RefSeq" id="WP_053398063.1">
    <property type="nucleotide sequence ID" value="NZ_DAWBWQ010000196.1"/>
</dbReference>
<dbReference type="PANTHER" id="PTHR34135:SF2">
    <property type="entry name" value="LYSOZYME"/>
    <property type="match status" value="1"/>
</dbReference>
<evidence type="ECO:0000256" key="1">
    <source>
        <dbReference type="ARBA" id="ARBA00010646"/>
    </source>
</evidence>
<keyword evidence="5" id="KW-0812">Transmembrane</keyword>
<dbReference type="InterPro" id="IPR018077">
    <property type="entry name" value="Glyco_hydro_fam25_subgr"/>
</dbReference>
<dbReference type="Pfam" id="PF01183">
    <property type="entry name" value="Glyco_hydro_25"/>
    <property type="match status" value="1"/>
</dbReference>
<evidence type="ECO:0000256" key="2">
    <source>
        <dbReference type="ARBA" id="ARBA00022801"/>
    </source>
</evidence>
<dbReference type="Proteomes" id="UP000036951">
    <property type="component" value="Unassembled WGS sequence"/>
</dbReference>
<dbReference type="GO" id="GO:0016998">
    <property type="term" value="P:cell wall macromolecule catabolic process"/>
    <property type="evidence" value="ECO:0007669"/>
    <property type="project" value="InterPro"/>
</dbReference>
<sequence>MTGTRNKNTYNRHTTSTNRCGKKRRSHTRASFFHRYPRWAWWLGGLGVVALYVCFFYYFFVGPFGFRWRAIYGDAKYPEGYEIRGIDISHYQGDIDWELLQNAMIEKCPIRFILIKATEGTDRIDPKFKENFRQAKEYGFIRGAYHFWSNKSSARSQAYFFLNNVYLQDGDLPPVLDIEHKPKDVSLEDFQRDVLTWLHIVEDKYHVKPIIYTYYKFKTTYLNEPVFNDYPYWIAHYYVDKIEYTGEWKFWQHTDAGRLPGIKGYVDFNIYNGSYYDLRKLTIGYEQD</sequence>
<comment type="similarity">
    <text evidence="1">Belongs to the glycosyl hydrolase 25 family.</text>
</comment>
<dbReference type="GO" id="GO:0009253">
    <property type="term" value="P:peptidoglycan catabolic process"/>
    <property type="evidence" value="ECO:0007669"/>
    <property type="project" value="InterPro"/>
</dbReference>
<evidence type="ECO:0000256" key="3">
    <source>
        <dbReference type="ARBA" id="ARBA00023295"/>
    </source>
</evidence>
<keyword evidence="5" id="KW-1133">Transmembrane helix</keyword>
<dbReference type="AlphaFoldDB" id="A0A8E1UQH6"/>
<reference evidence="6 7" key="1">
    <citation type="submission" date="2015-06" db="EMBL/GenBank/DDBJ databases">
        <title>Prevotella sp. 109, sp. nov., a novel member of the family Prevotellaceae isolated from human faeces.</title>
        <authorList>
            <person name="Shkoporov A.N."/>
            <person name="Chaplin A.V."/>
            <person name="Kafarskaia L.I."/>
            <person name="Efimov B.A."/>
        </authorList>
    </citation>
    <scope>NUCLEOTIDE SEQUENCE [LARGE SCALE GENOMIC DNA]</scope>
    <source>
        <strain evidence="6 7">109</strain>
    </source>
</reference>
<keyword evidence="5" id="KW-0472">Membrane</keyword>
<evidence type="ECO:0000256" key="4">
    <source>
        <dbReference type="SAM" id="MobiDB-lite"/>
    </source>
</evidence>
<dbReference type="InterPro" id="IPR002053">
    <property type="entry name" value="Glyco_hydro_25"/>
</dbReference>
<dbReference type="GO" id="GO:0003796">
    <property type="term" value="F:lysozyme activity"/>
    <property type="evidence" value="ECO:0007669"/>
    <property type="project" value="InterPro"/>
</dbReference>
<gene>
    <name evidence="6" type="ORF">ACU52_05165</name>
</gene>
<dbReference type="PROSITE" id="PS51904">
    <property type="entry name" value="GLYCOSYL_HYDROL_F25_2"/>
    <property type="match status" value="1"/>
</dbReference>
<proteinExistence type="inferred from homology"/>
<feature type="compositionally biased region" description="Polar residues" evidence="4">
    <location>
        <begin position="1"/>
        <end position="19"/>
    </location>
</feature>
<dbReference type="Gene3D" id="3.20.20.80">
    <property type="entry name" value="Glycosidases"/>
    <property type="match status" value="1"/>
</dbReference>
<feature type="region of interest" description="Disordered" evidence="4">
    <location>
        <begin position="1"/>
        <end position="23"/>
    </location>
</feature>
<evidence type="ECO:0000313" key="7">
    <source>
        <dbReference type="Proteomes" id="UP000036951"/>
    </source>
</evidence>
<dbReference type="InterPro" id="IPR017853">
    <property type="entry name" value="GH"/>
</dbReference>